<sequence length="833" mass="95476">MFSLSKEVISITSQLPLELVYLVIQHAIVSNLSTSQIVRLISRKPSSNTTNTNLTLQQQRRPSFSEAALDDVIAMLLQESQLELRDDRIIIQGSNTYLTNHYLQTQHYHILIDFMVTRGIKVRQLNIPQADDSILRTIYEPTVQKLINSCSEVLNVWLFSPENGISDHLNYLVNVDFLEVDNQTSEFVFTPILNQFNNLTKLALDFSLPNDLDLLEAMVTKLNIWAQQMGGRRLIIFRLRVDGELPYYGPTLADILDENAISFDFKIELNTSDVSKDMFFFDKLEHKIYTTGYGFKTSSTPYYQADISNLAWLNKLNILEHGHVYLPNDLTLLSNLYTTQSLISQSAFPSPPSSPSEFPIESFVTSLKYQQEQQYFQPQLQIQQYQQTPSQYGHHELQNVSNIKSSMETGLITPTYTLLQTPPVSEPKASATSTSLTTTIPPVIELENDAIAILELSNVQINLSLTKLTNLLKLTMWRCTVSPEFFSGLPSTLQELKLDDIKLTCTDPFLELPSKLRKLKVKCDPAWDPNTTFANLSQLEYVTDINFSFSWSKFGASGLLGMGMGTSSSMEEDQNNNSKYLKLKDFCSWCAKLPLCVERASFNLSYYMDQDMRDLKSPLRLLPNLKELELIHVYEQKFDVSNVSRFPDNAEYLKLDYHFRSLIGVMPSHVRYLDIKLTYFGYRFVWFWNKFVAGLLDLVSFRGQVRFEDIDFRGLRDFPNNLENFNLRFCDLDDDDLILYETDQNSDLTSIDEDGDFSMDYGTSKPSDTLKPECILTIGSLKMESDLVFKFQIDASVDSDKMVQIRTIGDDSGKEKLKKSVVIDDDETRFVWI</sequence>
<keyword evidence="2" id="KW-1185">Reference proteome</keyword>
<dbReference type="Proteomes" id="UP001165064">
    <property type="component" value="Unassembled WGS sequence"/>
</dbReference>
<proteinExistence type="predicted"/>
<evidence type="ECO:0000313" key="1">
    <source>
        <dbReference type="EMBL" id="GME70184.1"/>
    </source>
</evidence>
<organism evidence="1 2">
    <name type="scientific">Ambrosiozyma monospora</name>
    <name type="common">Yeast</name>
    <name type="synonym">Endomycopsis monosporus</name>
    <dbReference type="NCBI Taxonomy" id="43982"/>
    <lineage>
        <taxon>Eukaryota</taxon>
        <taxon>Fungi</taxon>
        <taxon>Dikarya</taxon>
        <taxon>Ascomycota</taxon>
        <taxon>Saccharomycotina</taxon>
        <taxon>Pichiomycetes</taxon>
        <taxon>Pichiales</taxon>
        <taxon>Pichiaceae</taxon>
        <taxon>Ambrosiozyma</taxon>
    </lineage>
</organism>
<comment type="caution">
    <text evidence="1">The sequence shown here is derived from an EMBL/GenBank/DDBJ whole genome shotgun (WGS) entry which is preliminary data.</text>
</comment>
<reference evidence="1" key="1">
    <citation type="submission" date="2023-04" db="EMBL/GenBank/DDBJ databases">
        <title>Ambrosiozyma monospora NBRC 10751.</title>
        <authorList>
            <person name="Ichikawa N."/>
            <person name="Sato H."/>
            <person name="Tonouchi N."/>
        </authorList>
    </citation>
    <scope>NUCLEOTIDE SEQUENCE</scope>
    <source>
        <strain evidence="1">NBRC 10751</strain>
    </source>
</reference>
<protein>
    <submittedName>
        <fullName evidence="1">Unnamed protein product</fullName>
    </submittedName>
</protein>
<accession>A0ACB5SRC4</accession>
<name>A0ACB5SRC4_AMBMO</name>
<dbReference type="EMBL" id="BSXS01000003">
    <property type="protein sequence ID" value="GME70184.1"/>
    <property type="molecule type" value="Genomic_DNA"/>
</dbReference>
<gene>
    <name evidence="1" type="ORF">Amon02_000008000</name>
</gene>
<evidence type="ECO:0000313" key="2">
    <source>
        <dbReference type="Proteomes" id="UP001165064"/>
    </source>
</evidence>